<name>A0ABV9WCW2_9ACTN</name>
<dbReference type="InterPro" id="IPR004942">
    <property type="entry name" value="Roadblock/LAMTOR2_dom"/>
</dbReference>
<dbReference type="RefSeq" id="WP_380126017.1">
    <property type="nucleotide sequence ID" value="NZ_JBHSIU010000071.1"/>
</dbReference>
<dbReference type="Gene3D" id="3.30.450.30">
    <property type="entry name" value="Dynein light chain 2a, cytoplasmic"/>
    <property type="match status" value="1"/>
</dbReference>
<dbReference type="SMART" id="SM00960">
    <property type="entry name" value="Robl_LC7"/>
    <property type="match status" value="1"/>
</dbReference>
<evidence type="ECO:0000313" key="3">
    <source>
        <dbReference type="Proteomes" id="UP001595912"/>
    </source>
</evidence>
<dbReference type="Proteomes" id="UP001595912">
    <property type="component" value="Unassembled WGS sequence"/>
</dbReference>
<dbReference type="EMBL" id="JBHSIU010000071">
    <property type="protein sequence ID" value="MFC5005380.1"/>
    <property type="molecule type" value="Genomic_DNA"/>
</dbReference>
<evidence type="ECO:0000313" key="2">
    <source>
        <dbReference type="EMBL" id="MFC5005380.1"/>
    </source>
</evidence>
<dbReference type="InterPro" id="IPR053141">
    <property type="entry name" value="Mycobact_SerProt_Inhib_Rv3364c"/>
</dbReference>
<protein>
    <submittedName>
        <fullName evidence="2">Roadblock/LC7 domain-containing protein</fullName>
    </submittedName>
</protein>
<accession>A0ABV9WCW2</accession>
<dbReference type="PANTHER" id="PTHR36222:SF1">
    <property type="entry name" value="SERINE PROTEASE INHIBITOR RV3364C"/>
    <property type="match status" value="1"/>
</dbReference>
<organism evidence="2 3">
    <name type="scientific">Dactylosporangium cerinum</name>
    <dbReference type="NCBI Taxonomy" id="1434730"/>
    <lineage>
        <taxon>Bacteria</taxon>
        <taxon>Bacillati</taxon>
        <taxon>Actinomycetota</taxon>
        <taxon>Actinomycetes</taxon>
        <taxon>Micromonosporales</taxon>
        <taxon>Micromonosporaceae</taxon>
        <taxon>Dactylosporangium</taxon>
    </lineage>
</organism>
<evidence type="ECO:0000259" key="1">
    <source>
        <dbReference type="SMART" id="SM00960"/>
    </source>
</evidence>
<gene>
    <name evidence="2" type="ORF">ACFPIJ_47060</name>
</gene>
<sequence>MSVDVNFLLNDFVGRVPKVTHIVAVSVDGLLVARNQSLPRDGAERLAAIASGLVALLHGAANNLEAGQVVSNLTEMTGGLMFTMSVSSGALLALAAPGCDIGQVGHELAELINRVGPALRPQARADAFTASMLTASGMAG</sequence>
<proteinExistence type="predicted"/>
<keyword evidence="3" id="KW-1185">Reference proteome</keyword>
<feature type="domain" description="Roadblock/LAMTOR2" evidence="1">
    <location>
        <begin position="6"/>
        <end position="96"/>
    </location>
</feature>
<comment type="caution">
    <text evidence="2">The sequence shown here is derived from an EMBL/GenBank/DDBJ whole genome shotgun (WGS) entry which is preliminary data.</text>
</comment>
<dbReference type="PANTHER" id="PTHR36222">
    <property type="entry name" value="SERINE PROTEASE INHIBITOR RV3364C"/>
    <property type="match status" value="1"/>
</dbReference>
<dbReference type="Pfam" id="PF03259">
    <property type="entry name" value="Robl_LC7"/>
    <property type="match status" value="1"/>
</dbReference>
<dbReference type="SUPFAM" id="SSF103196">
    <property type="entry name" value="Roadblock/LC7 domain"/>
    <property type="match status" value="1"/>
</dbReference>
<reference evidence="3" key="1">
    <citation type="journal article" date="2019" name="Int. J. Syst. Evol. Microbiol.">
        <title>The Global Catalogue of Microorganisms (GCM) 10K type strain sequencing project: providing services to taxonomists for standard genome sequencing and annotation.</title>
        <authorList>
            <consortium name="The Broad Institute Genomics Platform"/>
            <consortium name="The Broad Institute Genome Sequencing Center for Infectious Disease"/>
            <person name="Wu L."/>
            <person name="Ma J."/>
        </authorList>
    </citation>
    <scope>NUCLEOTIDE SEQUENCE [LARGE SCALE GENOMIC DNA]</scope>
    <source>
        <strain evidence="3">CGMCC 4.7152</strain>
    </source>
</reference>